<evidence type="ECO:0000256" key="2">
    <source>
        <dbReference type="ARBA" id="ARBA00022908"/>
    </source>
</evidence>
<dbReference type="Proteomes" id="UP001159292">
    <property type="component" value="Unassembled WGS sequence"/>
</dbReference>
<evidence type="ECO:0000256" key="4">
    <source>
        <dbReference type="ARBA" id="ARBA00023172"/>
    </source>
</evidence>
<proteinExistence type="inferred from homology"/>
<sequence>MKVVAARRVVLDLSESLLNEDGAQVSGLVNVTGGAVFDDDERLLPLCSGFLTQHAKEESLSITSVETYGKNLGYAHQYLKARREFATASSDEAFLEVSRSLLAEYIAHLIENEELSTKTVRNRDATLLSFYDSYLCAPTFRGPVLREDNPYEKGLISPSPKKNLVIPCSLLELETLITFSDCERERCVLQFIFDAGIRRSELPRVTLAAVKKALDAQRYQYISSGDAPPLDTDYCSLEIAGSKGRSNQEKPRYTLVSRATLQRVQRYHASVLYRKHARKFKDAESTPAFMNAHGDAYTANSVSKLLERLSARAIKACKLKKPISPHKLRHGYAYAILSSPDLG</sequence>
<dbReference type="GO" id="GO:0006310">
    <property type="term" value="P:DNA recombination"/>
    <property type="evidence" value="ECO:0007669"/>
    <property type="project" value="UniProtKB-KW"/>
</dbReference>
<dbReference type="PANTHER" id="PTHR30349:SF41">
    <property type="entry name" value="INTEGRASE_RECOMBINASE PROTEIN MJ0367-RELATED"/>
    <property type="match status" value="1"/>
</dbReference>
<dbReference type="InterPro" id="IPR013762">
    <property type="entry name" value="Integrase-like_cat_sf"/>
</dbReference>
<accession>A0AB35L4G8</accession>
<evidence type="ECO:0000259" key="7">
    <source>
        <dbReference type="PROSITE" id="PS51900"/>
    </source>
</evidence>
<name>A0AB35L4G8_ECTOL</name>
<keyword evidence="4" id="KW-0233">DNA recombination</keyword>
<evidence type="ECO:0000256" key="3">
    <source>
        <dbReference type="ARBA" id="ARBA00023125"/>
    </source>
</evidence>
<gene>
    <name evidence="8" type="ORF">N7671_14225</name>
</gene>
<evidence type="ECO:0000313" key="8">
    <source>
        <dbReference type="EMBL" id="MDH0568363.1"/>
    </source>
</evidence>
<dbReference type="InterPro" id="IPR010998">
    <property type="entry name" value="Integrase_recombinase_N"/>
</dbReference>
<dbReference type="InterPro" id="IPR011010">
    <property type="entry name" value="DNA_brk_join_enz"/>
</dbReference>
<dbReference type="AlphaFoldDB" id="A0AB35L4G8"/>
<protein>
    <submittedName>
        <fullName evidence="8">Tyrosine-type recombinase/integrase</fullName>
    </submittedName>
</protein>
<organism evidence="8 9">
    <name type="scientific">Ectopseudomonas oleovorans</name>
    <name type="common">Pseudomonas oleovorans</name>
    <dbReference type="NCBI Taxonomy" id="301"/>
    <lineage>
        <taxon>Bacteria</taxon>
        <taxon>Pseudomonadati</taxon>
        <taxon>Pseudomonadota</taxon>
        <taxon>Gammaproteobacteria</taxon>
        <taxon>Pseudomonadales</taxon>
        <taxon>Pseudomonadaceae</taxon>
        <taxon>Ectopseudomonas</taxon>
    </lineage>
</organism>
<dbReference type="Gene3D" id="1.10.150.130">
    <property type="match status" value="1"/>
</dbReference>
<comment type="similarity">
    <text evidence="1">Belongs to the 'phage' integrase family.</text>
</comment>
<feature type="domain" description="Core-binding (CB)" evidence="7">
    <location>
        <begin position="41"/>
        <end position="135"/>
    </location>
</feature>
<evidence type="ECO:0000313" key="9">
    <source>
        <dbReference type="Proteomes" id="UP001159292"/>
    </source>
</evidence>
<dbReference type="InterPro" id="IPR002104">
    <property type="entry name" value="Integrase_catalytic"/>
</dbReference>
<feature type="domain" description="Tyr recombinase" evidence="6">
    <location>
        <begin position="165"/>
        <end position="343"/>
    </location>
</feature>
<dbReference type="PROSITE" id="PS51898">
    <property type="entry name" value="TYR_RECOMBINASE"/>
    <property type="match status" value="1"/>
</dbReference>
<evidence type="ECO:0000256" key="5">
    <source>
        <dbReference type="PROSITE-ProRule" id="PRU01248"/>
    </source>
</evidence>
<comment type="caution">
    <text evidence="8">The sequence shown here is derived from an EMBL/GenBank/DDBJ whole genome shotgun (WGS) entry which is preliminary data.</text>
</comment>
<dbReference type="InterPro" id="IPR050090">
    <property type="entry name" value="Tyrosine_recombinase_XerCD"/>
</dbReference>
<evidence type="ECO:0000256" key="1">
    <source>
        <dbReference type="ARBA" id="ARBA00008857"/>
    </source>
</evidence>
<dbReference type="EMBL" id="JAOEET010000036">
    <property type="protein sequence ID" value="MDH0568363.1"/>
    <property type="molecule type" value="Genomic_DNA"/>
</dbReference>
<keyword evidence="3 5" id="KW-0238">DNA-binding</keyword>
<dbReference type="GO" id="GO:0003677">
    <property type="term" value="F:DNA binding"/>
    <property type="evidence" value="ECO:0007669"/>
    <property type="project" value="UniProtKB-UniRule"/>
</dbReference>
<dbReference type="PROSITE" id="PS51900">
    <property type="entry name" value="CB"/>
    <property type="match status" value="1"/>
</dbReference>
<feature type="non-terminal residue" evidence="8">
    <location>
        <position position="343"/>
    </location>
</feature>
<keyword evidence="2" id="KW-0229">DNA integration</keyword>
<dbReference type="SUPFAM" id="SSF56349">
    <property type="entry name" value="DNA breaking-rejoining enzymes"/>
    <property type="match status" value="1"/>
</dbReference>
<dbReference type="GO" id="GO:0015074">
    <property type="term" value="P:DNA integration"/>
    <property type="evidence" value="ECO:0007669"/>
    <property type="project" value="UniProtKB-KW"/>
</dbReference>
<dbReference type="PANTHER" id="PTHR30349">
    <property type="entry name" value="PHAGE INTEGRASE-RELATED"/>
    <property type="match status" value="1"/>
</dbReference>
<evidence type="ECO:0000259" key="6">
    <source>
        <dbReference type="PROSITE" id="PS51898"/>
    </source>
</evidence>
<dbReference type="InterPro" id="IPR044068">
    <property type="entry name" value="CB"/>
</dbReference>
<dbReference type="Gene3D" id="1.10.443.10">
    <property type="entry name" value="Intergrase catalytic core"/>
    <property type="match status" value="1"/>
</dbReference>
<dbReference type="RefSeq" id="WP_280087326.1">
    <property type="nucleotide sequence ID" value="NZ_JAOEET010000036.1"/>
</dbReference>
<reference evidence="8" key="1">
    <citation type="submission" date="2022-09" db="EMBL/GenBank/DDBJ databases">
        <title>Intensive care unit water sources are persistently colonized with multi-drug resistant bacteria and are the site of extensive horizontal gene transfer of antibiotic resistance genes.</title>
        <authorList>
            <person name="Diorio-Toth L."/>
        </authorList>
    </citation>
    <scope>NUCLEOTIDE SEQUENCE</scope>
    <source>
        <strain evidence="8">GD04000</strain>
    </source>
</reference>